<dbReference type="FunCoup" id="A0A7M7KP51">
    <property type="interactions" value="98"/>
</dbReference>
<dbReference type="OrthoDB" id="5818554at2759"/>
<dbReference type="KEGG" id="vde:111253904"/>
<feature type="binding site" evidence="15">
    <location>
        <position position="439"/>
    </location>
    <ligand>
        <name>Zn(2+)</name>
        <dbReference type="ChEBI" id="CHEBI:29105"/>
        <label>2</label>
    </ligand>
</feature>
<keyword evidence="17" id="KW-0732">Signal</keyword>
<keyword evidence="11" id="KW-0472">Membrane</keyword>
<keyword evidence="5" id="KW-0597">Phosphoprotein</keyword>
<dbReference type="Pfam" id="PF00245">
    <property type="entry name" value="Alk_phosphatase"/>
    <property type="match status" value="1"/>
</dbReference>
<evidence type="ECO:0000256" key="17">
    <source>
        <dbReference type="SAM" id="SignalP"/>
    </source>
</evidence>
<dbReference type="PANTHER" id="PTHR11596:SF5">
    <property type="entry name" value="ALKALINE PHOSPHATASE"/>
    <property type="match status" value="1"/>
</dbReference>
<dbReference type="SMART" id="SM00098">
    <property type="entry name" value="alkPPc"/>
    <property type="match status" value="1"/>
</dbReference>
<keyword evidence="4" id="KW-1003">Cell membrane</keyword>
<feature type="binding site" evidence="15">
    <location>
        <position position="398"/>
    </location>
    <ligand>
        <name>Zn(2+)</name>
        <dbReference type="ChEBI" id="CHEBI:29105"/>
        <label>2</label>
    </ligand>
</feature>
<comment type="cofactor">
    <cofactor evidence="15">
        <name>Mg(2+)</name>
        <dbReference type="ChEBI" id="CHEBI:18420"/>
    </cofactor>
    <text evidence="15">Binds 1 Mg(2+) ion.</text>
</comment>
<feature type="chain" id="PRO_5033597081" description="alkaline phosphatase" evidence="17">
    <location>
        <begin position="51"/>
        <end position="718"/>
    </location>
</feature>
<feature type="binding site" evidence="15">
    <location>
        <position position="402"/>
    </location>
    <ligand>
        <name>Zn(2+)</name>
        <dbReference type="ChEBI" id="CHEBI:29105"/>
        <label>2</label>
    </ligand>
</feature>
<evidence type="ECO:0000256" key="6">
    <source>
        <dbReference type="ARBA" id="ARBA00022622"/>
    </source>
</evidence>
<dbReference type="AlphaFoldDB" id="A0A7M7KP51"/>
<dbReference type="FunFam" id="3.40.720.10:FF:000008">
    <property type="entry name" value="Alkaline phosphatase"/>
    <property type="match status" value="1"/>
</dbReference>
<evidence type="ECO:0000256" key="3">
    <source>
        <dbReference type="ARBA" id="ARBA00012647"/>
    </source>
</evidence>
<keyword evidence="6" id="KW-0336">GPI-anchor</keyword>
<organism evidence="18 19">
    <name type="scientific">Varroa destructor</name>
    <name type="common">Honeybee mite</name>
    <dbReference type="NCBI Taxonomy" id="109461"/>
    <lineage>
        <taxon>Eukaryota</taxon>
        <taxon>Metazoa</taxon>
        <taxon>Ecdysozoa</taxon>
        <taxon>Arthropoda</taxon>
        <taxon>Chelicerata</taxon>
        <taxon>Arachnida</taxon>
        <taxon>Acari</taxon>
        <taxon>Parasitiformes</taxon>
        <taxon>Mesostigmata</taxon>
        <taxon>Gamasina</taxon>
        <taxon>Dermanyssoidea</taxon>
        <taxon>Varroidae</taxon>
        <taxon>Varroa</taxon>
    </lineage>
</organism>
<evidence type="ECO:0000256" key="12">
    <source>
        <dbReference type="ARBA" id="ARBA00023180"/>
    </source>
</evidence>
<evidence type="ECO:0000256" key="13">
    <source>
        <dbReference type="ARBA" id="ARBA00023288"/>
    </source>
</evidence>
<evidence type="ECO:0000256" key="2">
    <source>
        <dbReference type="ARBA" id="ARBA00005984"/>
    </source>
</evidence>
<protein>
    <recommendedName>
        <fullName evidence="3">alkaline phosphatase</fullName>
        <ecNumber evidence="3">3.1.3.1</ecNumber>
    </recommendedName>
</protein>
<dbReference type="RefSeq" id="XP_022669842.1">
    <property type="nucleotide sequence ID" value="XM_022814107.1"/>
</dbReference>
<evidence type="ECO:0000313" key="18">
    <source>
        <dbReference type="EnsemblMetazoa" id="XP_022669844"/>
    </source>
</evidence>
<feature type="binding site" evidence="15">
    <location>
        <position position="218"/>
    </location>
    <ligand>
        <name>Mg(2+)</name>
        <dbReference type="ChEBI" id="CHEBI:18420"/>
    </ligand>
</feature>
<evidence type="ECO:0000256" key="16">
    <source>
        <dbReference type="RuleBase" id="RU003946"/>
    </source>
</evidence>
<evidence type="ECO:0000256" key="14">
    <source>
        <dbReference type="PIRSR" id="PIRSR601952-1"/>
    </source>
</evidence>
<sequence>MLFFMSFNSYEEITSAGVCPRPMMLNWRSTLLHFQLLLFLHLILPRLTTANKFPQDEQYRNPQAASEGDPNFWRKESFNALNHRINRRLNTNVAKNIIFFLGDGMGVSTVTAGRVYKGQKARRSGEESVLNMDTFPYTSLCKTYCVDRQTTDSAASATAYLCGIKTNMGALGVTAKVKPANCEAATDESNQVDSIMAWAQKEGKWTGIVTTDQVVGASPAAAYAHASSRSFYSEVPEGCSAMDIAQQLIHGKPGSKFKVIFGGGRKHFLPVNTRPTNERRVNIDNPAINGRGVRTDGRNLLEEWLQKHEKLNHTAAYLWSLNHLRMLHEGDYNEDYILGLFASEAMVYSMDKILAQSNGEEIPGKDQPTLEEMTKAAINKLSQSPSGYVLFVEGARIDTAHHENLAGYSLEEVYQFDKAIAAAASMTSEQDTLTIVTADHSHAFTINGYASRGNDILGHAGRDINKKLYSTLSYAAGPGFSLNEDDEDRFTMVNHFLQPAMMHTKKGVHGGEDVAVYAKGPWAHLFTGTHDNTYIPHALAYAACIGLRVGHCDRRGPFNRYAHVSGALRRNARDPVISKFAAASNLTMIDHINGQTIAPDVLKNPPPRHVVVELPGELRQSINRAPRQHLPMARRAEDAEVLVSRRNETSAFVTNNRSPQKSPNRLTQGRRVHKVAKRTNPYGASIGKHPEQQQQQQQLWQHQGLNTMLNSHGTFVKS</sequence>
<feature type="binding site" evidence="15">
    <location>
        <position position="103"/>
    </location>
    <ligand>
        <name>Mg(2+)</name>
        <dbReference type="ChEBI" id="CHEBI:18420"/>
    </ligand>
</feature>
<evidence type="ECO:0000256" key="15">
    <source>
        <dbReference type="PIRSR" id="PIRSR601952-2"/>
    </source>
</evidence>
<accession>A0A7M7KP51</accession>
<keyword evidence="13" id="KW-0449">Lipoprotein</keyword>
<dbReference type="Gene3D" id="3.40.720.10">
    <property type="entry name" value="Alkaline Phosphatase, subunit A"/>
    <property type="match status" value="1"/>
</dbReference>
<dbReference type="InterPro" id="IPR001952">
    <property type="entry name" value="Alkaline_phosphatase"/>
</dbReference>
<dbReference type="GO" id="GO:0005886">
    <property type="term" value="C:plasma membrane"/>
    <property type="evidence" value="ECO:0007669"/>
    <property type="project" value="UniProtKB-SubCell"/>
</dbReference>
<feature type="binding site" evidence="15">
    <location>
        <position position="509"/>
    </location>
    <ligand>
        <name>Zn(2+)</name>
        <dbReference type="ChEBI" id="CHEBI:29105"/>
        <label>2</label>
    </ligand>
</feature>
<dbReference type="GO" id="GO:0046872">
    <property type="term" value="F:metal ion binding"/>
    <property type="evidence" value="ECO:0007669"/>
    <property type="project" value="UniProtKB-KW"/>
</dbReference>
<dbReference type="Proteomes" id="UP000594260">
    <property type="component" value="Unplaced"/>
</dbReference>
<dbReference type="SUPFAM" id="SSF53649">
    <property type="entry name" value="Alkaline phosphatase-like"/>
    <property type="match status" value="1"/>
</dbReference>
<keyword evidence="12" id="KW-0325">Glycoprotein</keyword>
<comment type="subcellular location">
    <subcellularLocation>
        <location evidence="1">Cell membrane</location>
        <topology evidence="1">Lipid-anchor</topology>
        <topology evidence="1">GPI-anchor</topology>
    </subcellularLocation>
</comment>
<evidence type="ECO:0000256" key="9">
    <source>
        <dbReference type="ARBA" id="ARBA00022833"/>
    </source>
</evidence>
<keyword evidence="19" id="KW-1185">Reference proteome</keyword>
<dbReference type="InterPro" id="IPR017850">
    <property type="entry name" value="Alkaline_phosphatase_core_sf"/>
</dbReference>
<dbReference type="PRINTS" id="PR00113">
    <property type="entry name" value="ALKPHPHTASE"/>
</dbReference>
<dbReference type="GeneID" id="111253904"/>
<dbReference type="EnsemblMetazoa" id="XM_022814107">
    <property type="protein sequence ID" value="XP_022669842"/>
    <property type="gene ID" value="LOC111253904"/>
</dbReference>
<evidence type="ECO:0000256" key="7">
    <source>
        <dbReference type="ARBA" id="ARBA00022723"/>
    </source>
</evidence>
<dbReference type="CDD" id="cd16012">
    <property type="entry name" value="ALP"/>
    <property type="match status" value="1"/>
</dbReference>
<evidence type="ECO:0000256" key="1">
    <source>
        <dbReference type="ARBA" id="ARBA00004609"/>
    </source>
</evidence>
<keyword evidence="8" id="KW-0378">Hydrolase</keyword>
<feature type="signal peptide" evidence="17">
    <location>
        <begin position="1"/>
        <end position="50"/>
    </location>
</feature>
<evidence type="ECO:0000256" key="11">
    <source>
        <dbReference type="ARBA" id="ARBA00023136"/>
    </source>
</evidence>
<dbReference type="RefSeq" id="XP_022669844.1">
    <property type="nucleotide sequence ID" value="XM_022814109.1"/>
</dbReference>
<dbReference type="PANTHER" id="PTHR11596">
    <property type="entry name" value="ALKALINE PHOSPHATASE"/>
    <property type="match status" value="1"/>
</dbReference>
<keyword evidence="9 15" id="KW-0862">Zinc</keyword>
<dbReference type="GO" id="GO:0004035">
    <property type="term" value="F:alkaline phosphatase activity"/>
    <property type="evidence" value="ECO:0007669"/>
    <property type="project" value="UniProtKB-EC"/>
</dbReference>
<feature type="binding site" evidence="15">
    <location>
        <position position="393"/>
    </location>
    <ligand>
        <name>Mg(2+)</name>
        <dbReference type="ChEBI" id="CHEBI:18420"/>
    </ligand>
</feature>
<feature type="binding site" evidence="15">
    <location>
        <position position="103"/>
    </location>
    <ligand>
        <name>Zn(2+)</name>
        <dbReference type="ChEBI" id="CHEBI:29105"/>
        <label>2</label>
    </ligand>
</feature>
<keyword evidence="7 15" id="KW-0479">Metal-binding</keyword>
<dbReference type="InParanoid" id="A0A7M7KP51"/>
<keyword evidence="10 15" id="KW-0460">Magnesium</keyword>
<dbReference type="OMA" id="ANREYEC"/>
<evidence type="ECO:0000313" key="19">
    <source>
        <dbReference type="Proteomes" id="UP000594260"/>
    </source>
</evidence>
<dbReference type="GO" id="GO:0098552">
    <property type="term" value="C:side of membrane"/>
    <property type="evidence" value="ECO:0007669"/>
    <property type="project" value="UniProtKB-KW"/>
</dbReference>
<feature type="active site" description="Phosphoserine intermediate" evidence="14">
    <location>
        <position position="153"/>
    </location>
</feature>
<proteinExistence type="inferred from homology"/>
<name>A0A7M7KP51_VARDE</name>
<evidence type="ECO:0000256" key="4">
    <source>
        <dbReference type="ARBA" id="ARBA00022475"/>
    </source>
</evidence>
<feature type="binding site" evidence="15">
    <location>
        <position position="440"/>
    </location>
    <ligand>
        <name>Zn(2+)</name>
        <dbReference type="ChEBI" id="CHEBI:29105"/>
        <label>2</label>
    </ligand>
</feature>
<reference evidence="18" key="1">
    <citation type="submission" date="2021-01" db="UniProtKB">
        <authorList>
            <consortium name="EnsemblMetazoa"/>
        </authorList>
    </citation>
    <scope>IDENTIFICATION</scope>
</reference>
<evidence type="ECO:0000256" key="8">
    <source>
        <dbReference type="ARBA" id="ARBA00022801"/>
    </source>
</evidence>
<dbReference type="EC" id="3.1.3.1" evidence="3"/>
<evidence type="ECO:0000256" key="5">
    <source>
        <dbReference type="ARBA" id="ARBA00022553"/>
    </source>
</evidence>
<dbReference type="EnsemblMetazoa" id="XM_022814109">
    <property type="protein sequence ID" value="XP_022669844"/>
    <property type="gene ID" value="LOC111253904"/>
</dbReference>
<evidence type="ECO:0000256" key="10">
    <source>
        <dbReference type="ARBA" id="ARBA00022842"/>
    </source>
</evidence>
<comment type="cofactor">
    <cofactor evidence="15">
        <name>Zn(2+)</name>
        <dbReference type="ChEBI" id="CHEBI:29105"/>
    </cofactor>
    <text evidence="15">Binds 2 Zn(2+) ions.</text>
</comment>
<comment type="similarity">
    <text evidence="2 16">Belongs to the alkaline phosphatase family.</text>
</comment>